<dbReference type="Proteomes" id="UP001549749">
    <property type="component" value="Unassembled WGS sequence"/>
</dbReference>
<name>A0ABV2T206_9BACT</name>
<proteinExistence type="predicted"/>
<dbReference type="Pfam" id="PF13470">
    <property type="entry name" value="PIN_3"/>
    <property type="match status" value="1"/>
</dbReference>
<gene>
    <name evidence="2" type="ORF">ABR189_03415</name>
</gene>
<evidence type="ECO:0000313" key="2">
    <source>
        <dbReference type="EMBL" id="MET6996395.1"/>
    </source>
</evidence>
<dbReference type="InterPro" id="IPR002716">
    <property type="entry name" value="PIN_dom"/>
</dbReference>
<accession>A0ABV2T206</accession>
<sequence length="176" mass="20013">MCIVVDTNTLASVFSRNSDNHEEFEPVFTWLMEGRGKVVYGGSKYVKELKENYLRLFVTLRSIHKAVYISNAKVDALEANVSQQIEHPDFDDQHLVGLLIASGCKLVCSLDKRAYPYFKHSLFFSNTSSRPKIYRSRNNKALLSDANIAEICKPCISTTNAQREKLTAAQKIFEKK</sequence>
<evidence type="ECO:0000313" key="3">
    <source>
        <dbReference type="Proteomes" id="UP001549749"/>
    </source>
</evidence>
<comment type="caution">
    <text evidence="2">The sequence shown here is derived from an EMBL/GenBank/DDBJ whole genome shotgun (WGS) entry which is preliminary data.</text>
</comment>
<organism evidence="2 3">
    <name type="scientific">Chitinophaga defluvii</name>
    <dbReference type="NCBI Taxonomy" id="3163343"/>
    <lineage>
        <taxon>Bacteria</taxon>
        <taxon>Pseudomonadati</taxon>
        <taxon>Bacteroidota</taxon>
        <taxon>Chitinophagia</taxon>
        <taxon>Chitinophagales</taxon>
        <taxon>Chitinophagaceae</taxon>
        <taxon>Chitinophaga</taxon>
    </lineage>
</organism>
<feature type="domain" description="PIN" evidence="1">
    <location>
        <begin position="3"/>
        <end position="113"/>
    </location>
</feature>
<dbReference type="EMBL" id="JBEXAC010000001">
    <property type="protein sequence ID" value="MET6996395.1"/>
    <property type="molecule type" value="Genomic_DNA"/>
</dbReference>
<protein>
    <submittedName>
        <fullName evidence="2">PIN domain-containing protein</fullName>
    </submittedName>
</protein>
<evidence type="ECO:0000259" key="1">
    <source>
        <dbReference type="Pfam" id="PF13470"/>
    </source>
</evidence>
<dbReference type="RefSeq" id="WP_354659041.1">
    <property type="nucleotide sequence ID" value="NZ_JBEXAC010000001.1"/>
</dbReference>
<reference evidence="2 3" key="1">
    <citation type="submission" date="2024-06" db="EMBL/GenBank/DDBJ databases">
        <title>Chitinophaga defluvii sp. nov., isolated from municipal sewage.</title>
        <authorList>
            <person name="Zhang L."/>
        </authorList>
    </citation>
    <scope>NUCLEOTIDE SEQUENCE [LARGE SCALE GENOMIC DNA]</scope>
    <source>
        <strain evidence="2 3">H8</strain>
    </source>
</reference>
<keyword evidence="3" id="KW-1185">Reference proteome</keyword>